<gene>
    <name evidence="2" type="ORF">ACFQ1O_09710</name>
</gene>
<dbReference type="Proteomes" id="UP001596997">
    <property type="component" value="Unassembled WGS sequence"/>
</dbReference>
<evidence type="ECO:0000256" key="1">
    <source>
        <dbReference type="SAM" id="Coils"/>
    </source>
</evidence>
<evidence type="ECO:0000313" key="3">
    <source>
        <dbReference type="Proteomes" id="UP001596997"/>
    </source>
</evidence>
<reference evidence="3" key="1">
    <citation type="journal article" date="2019" name="Int. J. Syst. Evol. Microbiol.">
        <title>The Global Catalogue of Microorganisms (GCM) 10K type strain sequencing project: providing services to taxonomists for standard genome sequencing and annotation.</title>
        <authorList>
            <consortium name="The Broad Institute Genomics Platform"/>
            <consortium name="The Broad Institute Genome Sequencing Center for Infectious Disease"/>
            <person name="Wu L."/>
            <person name="Ma J."/>
        </authorList>
    </citation>
    <scope>NUCLEOTIDE SEQUENCE [LARGE SCALE GENOMIC DNA]</scope>
    <source>
        <strain evidence="3">CCUG 62114</strain>
    </source>
</reference>
<evidence type="ECO:0000313" key="2">
    <source>
        <dbReference type="EMBL" id="MFD0964281.1"/>
    </source>
</evidence>
<evidence type="ECO:0008006" key="4">
    <source>
        <dbReference type="Google" id="ProtNLM"/>
    </source>
</evidence>
<keyword evidence="1" id="KW-0175">Coiled coil</keyword>
<accession>A0ABW3I338</accession>
<protein>
    <recommendedName>
        <fullName evidence="4">Nucleoid-associated protein NdpA</fullName>
    </recommendedName>
</protein>
<name>A0ABW3I338_9FLAO</name>
<dbReference type="RefSeq" id="WP_377715830.1">
    <property type="nucleotide sequence ID" value="NZ_JBHTJM010000009.1"/>
</dbReference>
<organism evidence="2 3">
    <name type="scientific">Pseudofulvibacter geojedonensis</name>
    <dbReference type="NCBI Taxonomy" id="1123758"/>
    <lineage>
        <taxon>Bacteria</taxon>
        <taxon>Pseudomonadati</taxon>
        <taxon>Bacteroidota</taxon>
        <taxon>Flavobacteriia</taxon>
        <taxon>Flavobacteriales</taxon>
        <taxon>Flavobacteriaceae</taxon>
        <taxon>Pseudofulvibacter</taxon>
    </lineage>
</organism>
<comment type="caution">
    <text evidence="2">The sequence shown here is derived from an EMBL/GenBank/DDBJ whole genome shotgun (WGS) entry which is preliminary data.</text>
</comment>
<sequence length="339" mass="39841">MTINNISLHHLDVKTNTVTPITIDETSENLNKYVDSLIEDIHTNPNKRLYEFKKGNTQVKSTLVPIIKNEENVDELIIENSKRLLEKEKKSQERIARLNIEIQKGSLLHLSFFSEGTHKVIICKVEHDEVLSEINFDLIRGLNTKKKVFKAIMIYLDENFNITYNYVHDKNSSRYWWDDFLELEQLNTDDENTEKSLNELDKALTKYKNKFYTDYLLIRNTLIGFYRSNDVLNYSDVITNVFENYTPLNSDFPKEKLITRIKELPESKGFDTQFKISKKKITKKIKTKLRLRSNLFLSLDDHVDNLKNVLKPIEEGGNKYVRILSSEGYDKLKDLGFKE</sequence>
<dbReference type="EMBL" id="JBHTJM010000009">
    <property type="protein sequence ID" value="MFD0964281.1"/>
    <property type="molecule type" value="Genomic_DNA"/>
</dbReference>
<proteinExistence type="predicted"/>
<keyword evidence="3" id="KW-1185">Reference proteome</keyword>
<feature type="coiled-coil region" evidence="1">
    <location>
        <begin position="183"/>
        <end position="210"/>
    </location>
</feature>